<dbReference type="Proteomes" id="UP000092444">
    <property type="component" value="Unassembled WGS sequence"/>
</dbReference>
<feature type="compositionally biased region" description="Low complexity" evidence="7">
    <location>
        <begin position="99"/>
        <end position="109"/>
    </location>
</feature>
<keyword evidence="5" id="KW-0539">Nucleus</keyword>
<dbReference type="Pfam" id="PF17098">
    <property type="entry name" value="Wtap"/>
    <property type="match status" value="1"/>
</dbReference>
<feature type="coiled-coil region" evidence="6">
    <location>
        <begin position="150"/>
        <end position="260"/>
    </location>
</feature>
<dbReference type="VEuPathDB" id="VectorBase:GMOY009308"/>
<dbReference type="EMBL" id="CCAG010016883">
    <property type="status" value="NOT_ANNOTATED_CDS"/>
    <property type="molecule type" value="Genomic_DNA"/>
</dbReference>
<comment type="subcellular location">
    <subcellularLocation>
        <location evidence="1">Nucleus</location>
    </subcellularLocation>
</comment>
<feature type="region of interest" description="Disordered" evidence="7">
    <location>
        <begin position="26"/>
        <end position="140"/>
    </location>
</feature>
<evidence type="ECO:0000313" key="8">
    <source>
        <dbReference type="EnsemblMetazoa" id="GMOY009308-PA"/>
    </source>
</evidence>
<dbReference type="InterPro" id="IPR033757">
    <property type="entry name" value="WTAP"/>
</dbReference>
<evidence type="ECO:0008006" key="10">
    <source>
        <dbReference type="Google" id="ProtNLM"/>
    </source>
</evidence>
<feature type="compositionally biased region" description="Low complexity" evidence="7">
    <location>
        <begin position="32"/>
        <end position="54"/>
    </location>
</feature>
<dbReference type="PANTHER" id="PTHR15217">
    <property type="entry name" value="WILMS' TUMOR 1-ASSOCIATING PROTEIN"/>
    <property type="match status" value="1"/>
</dbReference>
<evidence type="ECO:0000256" key="5">
    <source>
        <dbReference type="ARBA" id="ARBA00023242"/>
    </source>
</evidence>
<evidence type="ECO:0000313" key="9">
    <source>
        <dbReference type="Proteomes" id="UP000092444"/>
    </source>
</evidence>
<feature type="compositionally biased region" description="Low complexity" evidence="7">
    <location>
        <begin position="116"/>
        <end position="135"/>
    </location>
</feature>
<comment type="similarity">
    <text evidence="2">Belongs to the fl(2)d family.</text>
</comment>
<keyword evidence="3" id="KW-0507">mRNA processing</keyword>
<evidence type="ECO:0000256" key="4">
    <source>
        <dbReference type="ARBA" id="ARBA00023187"/>
    </source>
</evidence>
<evidence type="ECO:0000256" key="7">
    <source>
        <dbReference type="SAM" id="MobiDB-lite"/>
    </source>
</evidence>
<evidence type="ECO:0000256" key="6">
    <source>
        <dbReference type="SAM" id="Coils"/>
    </source>
</evidence>
<evidence type="ECO:0000256" key="3">
    <source>
        <dbReference type="ARBA" id="ARBA00022664"/>
    </source>
</evidence>
<dbReference type="PhylomeDB" id="A0A1B0G7L6"/>
<keyword evidence="6" id="KW-0175">Coiled coil</keyword>
<reference evidence="8" key="1">
    <citation type="submission" date="2020-05" db="UniProtKB">
        <authorList>
            <consortium name="EnsemblMetazoa"/>
        </authorList>
    </citation>
    <scope>IDENTIFICATION</scope>
    <source>
        <strain evidence="8">Yale</strain>
    </source>
</reference>
<feature type="coiled-coil region" evidence="6">
    <location>
        <begin position="320"/>
        <end position="354"/>
    </location>
</feature>
<evidence type="ECO:0000256" key="1">
    <source>
        <dbReference type="ARBA" id="ARBA00004123"/>
    </source>
</evidence>
<dbReference type="EnsemblMetazoa" id="GMOY009308-RA">
    <property type="protein sequence ID" value="GMOY009308-PA"/>
    <property type="gene ID" value="GMOY009308"/>
</dbReference>
<dbReference type="GO" id="GO:0008380">
    <property type="term" value="P:RNA splicing"/>
    <property type="evidence" value="ECO:0007669"/>
    <property type="project" value="UniProtKB-KW"/>
</dbReference>
<dbReference type="GO" id="GO:0006397">
    <property type="term" value="P:mRNA processing"/>
    <property type="evidence" value="ECO:0007669"/>
    <property type="project" value="UniProtKB-KW"/>
</dbReference>
<feature type="compositionally biased region" description="Basic residues" evidence="7">
    <location>
        <begin position="78"/>
        <end position="98"/>
    </location>
</feature>
<evidence type="ECO:0000256" key="2">
    <source>
        <dbReference type="ARBA" id="ARBA00010313"/>
    </source>
</evidence>
<keyword evidence="4" id="KW-0508">mRNA splicing</keyword>
<organism evidence="8 9">
    <name type="scientific">Glossina morsitans morsitans</name>
    <name type="common">Savannah tsetse fly</name>
    <dbReference type="NCBI Taxonomy" id="37546"/>
    <lineage>
        <taxon>Eukaryota</taxon>
        <taxon>Metazoa</taxon>
        <taxon>Ecdysozoa</taxon>
        <taxon>Arthropoda</taxon>
        <taxon>Hexapoda</taxon>
        <taxon>Insecta</taxon>
        <taxon>Pterygota</taxon>
        <taxon>Neoptera</taxon>
        <taxon>Endopterygota</taxon>
        <taxon>Diptera</taxon>
        <taxon>Brachycera</taxon>
        <taxon>Muscomorpha</taxon>
        <taxon>Hippoboscoidea</taxon>
        <taxon>Glossinidae</taxon>
        <taxon>Glossina</taxon>
    </lineage>
</organism>
<proteinExistence type="inferred from homology"/>
<dbReference type="PANTHER" id="PTHR15217:SF0">
    <property type="entry name" value="PRE-MRNA-SPLICING REGULATOR WTAP"/>
    <property type="match status" value="1"/>
</dbReference>
<keyword evidence="9" id="KW-1185">Reference proteome</keyword>
<protein>
    <recommendedName>
        <fullName evidence="10">Pre-mRNA-splicing regulator female-lethal(2)D</fullName>
    </recommendedName>
</protein>
<name>A0A1B0G7L6_GLOMM</name>
<feature type="compositionally biased region" description="Polar residues" evidence="7">
    <location>
        <begin position="59"/>
        <end position="70"/>
    </location>
</feature>
<dbReference type="STRING" id="37546.A0A1B0G7L6"/>
<dbReference type="GO" id="GO:0005634">
    <property type="term" value="C:nucleus"/>
    <property type="evidence" value="ECO:0007669"/>
    <property type="project" value="UniProtKB-SubCell"/>
</dbReference>
<accession>A0A1B0G7L6</accession>
<sequence>MSVAAMTLDDHQRPLMNSYEKMSKQYEQNLQNSSSSMAMGGSSSASNNAGLLSGPASPTPSGSEELNTAPTTNSTHHTAYHHSHHHHHHHHHAHHTHHAQQQQQQQQHCSPPPPLSSSLISTTTSTTVAANTTAQHQQSSPNAIAAAVVIAAAEQRQRQLEEEVDSLKLEQSRLTQQFNDAQRREKILMRRLANKELEFQDYVSQIAEYKAAQAPSAVALRTALLDPAVNLLFEKLKKELKATKAKLEETQNELSAWKFTPDSNTGKRLMAKCRLLYQENEELGKMTSNGRLAKLETELAMQKSFSEEVKKSQSELDDFLQELDEDVEGMQSTILFLQQELKTTRERIDVLEKENYQLKNGIAPTDESKMDIDGDNGHTKIEEEQVPISAPLQVDDNSNVNGSNETDIIDTYKTNANPDTIDENAALNIQNIQSNSSVYYNGTEDTSVATDVVPVVSVPVAVLASDSSTITSLIDSSNEGVVLGTKLRTMASRKRTFDCDPILDTSIATPPIQVAPAPVPAPAPAPAPAPVVVVASPRTLPPKKSKLRVTPARRTSVQSIGEHEVLTITPVDILAVRSDENLTQLPTIENANNETETLITGGVVGQRIVARRRSVRLNGGAGASGGESNH</sequence>
<dbReference type="GO" id="GO:0000381">
    <property type="term" value="P:regulation of alternative mRNA splicing, via spliceosome"/>
    <property type="evidence" value="ECO:0007669"/>
    <property type="project" value="InterPro"/>
</dbReference>
<dbReference type="AlphaFoldDB" id="A0A1B0G7L6"/>
<dbReference type="GO" id="GO:0016556">
    <property type="term" value="P:mRNA modification"/>
    <property type="evidence" value="ECO:0007669"/>
    <property type="project" value="InterPro"/>
</dbReference>